<dbReference type="InterPro" id="IPR000834">
    <property type="entry name" value="Peptidase_M14"/>
</dbReference>
<dbReference type="GO" id="GO:0008270">
    <property type="term" value="F:zinc ion binding"/>
    <property type="evidence" value="ECO:0007669"/>
    <property type="project" value="InterPro"/>
</dbReference>
<organism evidence="15 16">
    <name type="scientific">Daphnia magna</name>
    <dbReference type="NCBI Taxonomy" id="35525"/>
    <lineage>
        <taxon>Eukaryota</taxon>
        <taxon>Metazoa</taxon>
        <taxon>Ecdysozoa</taxon>
        <taxon>Arthropoda</taxon>
        <taxon>Crustacea</taxon>
        <taxon>Branchiopoda</taxon>
        <taxon>Diplostraca</taxon>
        <taxon>Cladocera</taxon>
        <taxon>Anomopoda</taxon>
        <taxon>Daphniidae</taxon>
        <taxon>Daphnia</taxon>
    </lineage>
</organism>
<evidence type="ECO:0000256" key="6">
    <source>
        <dbReference type="ARBA" id="ARBA00022729"/>
    </source>
</evidence>
<feature type="region of interest" description="Disordered" evidence="12">
    <location>
        <begin position="235"/>
        <end position="260"/>
    </location>
</feature>
<feature type="compositionally biased region" description="Basic and acidic residues" evidence="12">
    <location>
        <begin position="1179"/>
        <end position="1192"/>
    </location>
</feature>
<keyword evidence="6 13" id="KW-0732">Signal</keyword>
<keyword evidence="16" id="KW-1185">Reference proteome</keyword>
<evidence type="ECO:0000313" key="16">
    <source>
        <dbReference type="Proteomes" id="UP000076858"/>
    </source>
</evidence>
<evidence type="ECO:0000256" key="7">
    <source>
        <dbReference type="ARBA" id="ARBA00022801"/>
    </source>
</evidence>
<name>A0A164YMC1_9CRUS</name>
<dbReference type="SUPFAM" id="SSF54897">
    <property type="entry name" value="Protease propeptides/inhibitors"/>
    <property type="match status" value="2"/>
</dbReference>
<keyword evidence="5" id="KW-0479">Metal-binding</keyword>
<dbReference type="Pfam" id="PF00246">
    <property type="entry name" value="Peptidase_M14"/>
    <property type="match status" value="1"/>
</dbReference>
<comment type="similarity">
    <text evidence="2 11">Belongs to the peptidase M14 family.</text>
</comment>
<sequence>MSGRIHVIFVMALLVCVPFSSGAPADIGAFLSDVAGMKAEDTTQFVTELIETATDSQPESSTDASAVELVDAVTVESAEPTTEIDLEAVIIDLGVDRLEHKDPLIDLKIEEAPASGAKDEIQTTTDVAQGDEISTEIVAHSDDAPHDALPVIQEKIETTAGSDDHQTTLSEEAPSTEAATSQPEADVILKIDSKNQTKEANPTAILADPEDVAIETTTLTEEKVDIMAHSDDWPTTETVASLEEASTTETGTGRPEADSESGVILKADFKNPTEERNDGTEVVTDGATVQPEFDVAEHTESVPVALKNVAQSTESTDAQDDAIDSTSVPLADELATLSVNEDVTESAFQSTDSGTDGVDTSSDDVIDEIVRMEPQLVKIFDPSVDVEATTFLAEANLQTDAEGDATTESFYHAGGVDDEIKADEEALTTTGESVTVTLEIGTESGTELATESGPELTSQSDTTALPVEVAKLSTPGGPAASAAIGSKRSYKGYKVYRVILPTEDSVRRILSMEDEPGVEFWADPRLLLRPRGLFVTSAADVMVAPQIVAQIESVFRQARLTYTVLIDDVHMSIAKENPIGPSFARSQTGSSGQHRLTWDRYHRLSDINSYLEYLKEAHADWIEVMPIGKSSQGRPIHVIKLSRRRQPDRVETSQKKAILVDAGMHANEWITPAALTWMINELVENADSYSCILDRFDWYFIPMVNPDGYEYSHVVDRMWRKTRRNYTSTLVRTSARKLRVDADDEQCLGADINRNFEFHWRKGGSSSNVCSPSFAGVKPFSEPESRALANFMLKQRSRLAMYISLHSYSQMWLLPWGFAEARPEDFSELYSLAKIGARALQRTHNTSYLIGSVPDLLALASGKRKLNKTTNKKTKHARTSQDWAKGVAGVRYSYTLEMRDAGVRGMILPAQQIVPTAEETWAGIYAASVELAHRLYQHLPSSGLSPTLVRCFLVSFCLSVVSAAPTADHAVVQSVRSTTESSPTTTEELDFKDVPIYEKEKLRKPPPGFKYVPVLKCSNGETEKATATPSNDQIVDDHQIAHPLETADQAIQPSLDEERQVTDAADAEDSQTEVPIDAIVIEDADPDEPTATTDEIATAVNDVTQENVQSIQSTDQLAEAEEPIQKVQISEDNSPIIASVSLEAEAKPESESANAASDAMVNAETNDSTAEELPSQVAVDDKNSVVSKDPEPVRQSQIVVDNVDVVASVNLDAVTEKSDAVDENFETYGAMNINEDQVKDFTGYKVYRVTISTEEAARWILKFEDVPGIEFWSDAKLLLQPRGIFVTSATDILVAPDVAGHMEESLRQARLPFEILINDVQEAIRDENPPKSEDEEDLMSRNGHTLTWERYHSLEVTWNT</sequence>
<keyword evidence="10" id="KW-1015">Disulfide bond</keyword>
<feature type="domain" description="Peptidase M14" evidence="14">
    <location>
        <begin position="600"/>
        <end position="931"/>
    </location>
</feature>
<dbReference type="SUPFAM" id="SSF53187">
    <property type="entry name" value="Zn-dependent exopeptidases"/>
    <property type="match status" value="1"/>
</dbReference>
<keyword evidence="8" id="KW-0862">Zinc</keyword>
<feature type="compositionally biased region" description="Polar residues" evidence="12">
    <location>
        <begin position="235"/>
        <end position="251"/>
    </location>
</feature>
<feature type="region of interest" description="Disordered" evidence="12">
    <location>
        <begin position="1143"/>
        <end position="1193"/>
    </location>
</feature>
<accession>A0A164YMC1</accession>
<dbReference type="Pfam" id="PF02244">
    <property type="entry name" value="Propep_M14"/>
    <property type="match status" value="2"/>
</dbReference>
<evidence type="ECO:0000259" key="14">
    <source>
        <dbReference type="PROSITE" id="PS52035"/>
    </source>
</evidence>
<keyword evidence="9" id="KW-0482">Metalloprotease</keyword>
<dbReference type="InterPro" id="IPR003146">
    <property type="entry name" value="M14A_act_pep"/>
</dbReference>
<evidence type="ECO:0000256" key="2">
    <source>
        <dbReference type="ARBA" id="ARBA00005988"/>
    </source>
</evidence>
<evidence type="ECO:0000256" key="1">
    <source>
        <dbReference type="ARBA" id="ARBA00001947"/>
    </source>
</evidence>
<comment type="caution">
    <text evidence="15">The sequence shown here is derived from an EMBL/GenBank/DDBJ whole genome shotgun (WGS) entry which is preliminary data.</text>
</comment>
<evidence type="ECO:0000256" key="8">
    <source>
        <dbReference type="ARBA" id="ARBA00022833"/>
    </source>
</evidence>
<dbReference type="Proteomes" id="UP000076858">
    <property type="component" value="Unassembled WGS sequence"/>
</dbReference>
<evidence type="ECO:0000256" key="13">
    <source>
        <dbReference type="SAM" id="SignalP"/>
    </source>
</evidence>
<dbReference type="PANTHER" id="PTHR11705">
    <property type="entry name" value="PROTEASE FAMILY M14 CARBOXYPEPTIDASE A,B"/>
    <property type="match status" value="1"/>
</dbReference>
<dbReference type="InterPro" id="IPR036990">
    <property type="entry name" value="M14A-like_propep"/>
</dbReference>
<evidence type="ECO:0000256" key="10">
    <source>
        <dbReference type="ARBA" id="ARBA00023157"/>
    </source>
</evidence>
<reference evidence="15 16" key="1">
    <citation type="submission" date="2016-03" db="EMBL/GenBank/DDBJ databases">
        <title>EvidentialGene: Evidence-directed Construction of Genes on Genomes.</title>
        <authorList>
            <person name="Gilbert D.G."/>
            <person name="Choi J.-H."/>
            <person name="Mockaitis K."/>
            <person name="Colbourne J."/>
            <person name="Pfrender M."/>
        </authorList>
    </citation>
    <scope>NUCLEOTIDE SEQUENCE [LARGE SCALE GENOMIC DNA]</scope>
    <source>
        <strain evidence="15 16">Xinb3</strain>
        <tissue evidence="15">Complete organism</tissue>
    </source>
</reference>
<feature type="chain" id="PRO_5007854680" evidence="13">
    <location>
        <begin position="23"/>
        <end position="1360"/>
    </location>
</feature>
<dbReference type="GO" id="GO:0006508">
    <property type="term" value="P:proteolysis"/>
    <property type="evidence" value="ECO:0007669"/>
    <property type="project" value="UniProtKB-KW"/>
</dbReference>
<dbReference type="InterPro" id="IPR057247">
    <property type="entry name" value="CARBOXYPEPT_ZN_2"/>
</dbReference>
<dbReference type="SMART" id="SM00631">
    <property type="entry name" value="Zn_pept"/>
    <property type="match status" value="1"/>
</dbReference>
<dbReference type="EMBL" id="LRGB01000872">
    <property type="protein sequence ID" value="KZS15404.1"/>
    <property type="molecule type" value="Genomic_DNA"/>
</dbReference>
<feature type="active site" description="Proton donor/acceptor" evidence="11">
    <location>
        <position position="897"/>
    </location>
</feature>
<evidence type="ECO:0000256" key="9">
    <source>
        <dbReference type="ARBA" id="ARBA00023049"/>
    </source>
</evidence>
<evidence type="ECO:0000256" key="11">
    <source>
        <dbReference type="PROSITE-ProRule" id="PRU01379"/>
    </source>
</evidence>
<dbReference type="FunFam" id="3.40.630.10:FF:000197">
    <property type="entry name" value="Uncharacterized protein"/>
    <property type="match status" value="1"/>
</dbReference>
<dbReference type="Gene3D" id="3.40.630.10">
    <property type="entry name" value="Zn peptidases"/>
    <property type="match status" value="1"/>
</dbReference>
<dbReference type="Gene3D" id="3.30.70.340">
    <property type="entry name" value="Metallocarboxypeptidase-like"/>
    <property type="match status" value="2"/>
</dbReference>
<keyword evidence="4" id="KW-0645">Protease</keyword>
<evidence type="ECO:0000256" key="12">
    <source>
        <dbReference type="SAM" id="MobiDB-lite"/>
    </source>
</evidence>
<feature type="signal peptide" evidence="13">
    <location>
        <begin position="1"/>
        <end position="22"/>
    </location>
</feature>
<dbReference type="OrthoDB" id="3626597at2759"/>
<dbReference type="PROSITE" id="PS52035">
    <property type="entry name" value="PEPTIDASE_M14"/>
    <property type="match status" value="1"/>
</dbReference>
<evidence type="ECO:0000256" key="5">
    <source>
        <dbReference type="ARBA" id="ARBA00022723"/>
    </source>
</evidence>
<protein>
    <submittedName>
        <fullName evidence="15">Carboxypeptidase B-like protein</fullName>
    </submittedName>
</protein>
<evidence type="ECO:0000256" key="4">
    <source>
        <dbReference type="ARBA" id="ARBA00022670"/>
    </source>
</evidence>
<dbReference type="PROSITE" id="PS00132">
    <property type="entry name" value="CARBOXYPEPT_ZN_1"/>
    <property type="match status" value="1"/>
</dbReference>
<evidence type="ECO:0000313" key="15">
    <source>
        <dbReference type="EMBL" id="KZS15404.1"/>
    </source>
</evidence>
<dbReference type="PROSITE" id="PS00133">
    <property type="entry name" value="CARBOXYPEPT_ZN_2"/>
    <property type="match status" value="1"/>
</dbReference>
<dbReference type="PRINTS" id="PR00765">
    <property type="entry name" value="CRBOXYPTASEA"/>
</dbReference>
<gene>
    <name evidence="15" type="ORF">APZ42_019064</name>
</gene>
<dbReference type="GO" id="GO:0004181">
    <property type="term" value="F:metallocarboxypeptidase activity"/>
    <property type="evidence" value="ECO:0007669"/>
    <property type="project" value="InterPro"/>
</dbReference>
<proteinExistence type="inferred from homology"/>
<dbReference type="PANTHER" id="PTHR11705:SF91">
    <property type="entry name" value="FI01817P-RELATED"/>
    <property type="match status" value="1"/>
</dbReference>
<dbReference type="GO" id="GO:0005615">
    <property type="term" value="C:extracellular space"/>
    <property type="evidence" value="ECO:0007669"/>
    <property type="project" value="TreeGrafter"/>
</dbReference>
<feature type="region of interest" description="Disordered" evidence="12">
    <location>
        <begin position="159"/>
        <end position="183"/>
    </location>
</feature>
<evidence type="ECO:0000256" key="3">
    <source>
        <dbReference type="ARBA" id="ARBA00022645"/>
    </source>
</evidence>
<dbReference type="InterPro" id="IPR057246">
    <property type="entry name" value="CARBOXYPEPT_ZN_1"/>
</dbReference>
<dbReference type="CDD" id="cd03860">
    <property type="entry name" value="M14_CP_A-B_like"/>
    <property type="match status" value="1"/>
</dbReference>
<comment type="cofactor">
    <cofactor evidence="1">
        <name>Zn(2+)</name>
        <dbReference type="ChEBI" id="CHEBI:29105"/>
    </cofactor>
</comment>
<keyword evidence="7" id="KW-0378">Hydrolase</keyword>
<keyword evidence="3 15" id="KW-0121">Carboxypeptidase</keyword>
<feature type="region of interest" description="Disordered" evidence="12">
    <location>
        <begin position="1047"/>
        <end position="1071"/>
    </location>
</feature>